<evidence type="ECO:0000256" key="1">
    <source>
        <dbReference type="SAM" id="MobiDB-lite"/>
    </source>
</evidence>
<feature type="compositionally biased region" description="Polar residues" evidence="1">
    <location>
        <begin position="575"/>
        <end position="588"/>
    </location>
</feature>
<keyword evidence="2" id="KW-0732">Signal</keyword>
<evidence type="ECO:0000256" key="2">
    <source>
        <dbReference type="SAM" id="SignalP"/>
    </source>
</evidence>
<feature type="region of interest" description="Disordered" evidence="1">
    <location>
        <begin position="568"/>
        <end position="588"/>
    </location>
</feature>
<proteinExistence type="predicted"/>
<dbReference type="Gene3D" id="1.10.287.950">
    <property type="entry name" value="Methyl-accepting chemotaxis protein"/>
    <property type="match status" value="2"/>
</dbReference>
<dbReference type="SUPFAM" id="SSF101967">
    <property type="entry name" value="Adhesin YadA, collagen-binding domain"/>
    <property type="match status" value="1"/>
</dbReference>
<evidence type="ECO:0000313" key="3">
    <source>
        <dbReference type="EMBL" id="SHJ24632.1"/>
    </source>
</evidence>
<organism evidence="3 4">
    <name type="scientific">Hespellia stercorisuis DSM 15480</name>
    <dbReference type="NCBI Taxonomy" id="1121950"/>
    <lineage>
        <taxon>Bacteria</taxon>
        <taxon>Bacillati</taxon>
        <taxon>Bacillota</taxon>
        <taxon>Clostridia</taxon>
        <taxon>Lachnospirales</taxon>
        <taxon>Lachnospiraceae</taxon>
        <taxon>Hespellia</taxon>
    </lineage>
</organism>
<name>A0A1M6HQY2_9FIRM</name>
<dbReference type="InterPro" id="IPR023908">
    <property type="entry name" value="xxxLxxG_rpt"/>
</dbReference>
<dbReference type="OrthoDB" id="9815841at2"/>
<evidence type="ECO:0000313" key="4">
    <source>
        <dbReference type="Proteomes" id="UP000184301"/>
    </source>
</evidence>
<dbReference type="AlphaFoldDB" id="A0A1M6HQY2"/>
<accession>A0A1M6HQY2</accession>
<sequence length="993" mass="99936">MKNREYKKLLAAALMVAMVGSMIHTTTYNSHAQETPTVTTQAADTAERDLVNTIKESTSSSKNTTAVPTKDETVYAKVDASGSVQSVTVSDQLKNVTDETKITDVSMLKDIENVKGDETFSRNSNKLTWNGDGADIVYQGTTTVSLPVGVKVMYTLDGREISADELKGKSGHLKIRYEYMNMTGSTAANFTPFLMATGVVIDTDMFNNVTVKNGKISSDGDRDLVIGMGLPRVKAELGADDLDIPDYFEMEADVTDYKAPEAVTIATNEIFNQLDTNGFSSLDDLKASMMKLGDASRQLVEGSGTLSNGTRTLRSGADTLAAGTKTLAAGADTLLAGTSSLAEGSETLAAGNASLADGLKQMKEQTAELPAQTTVLVEGLRTAEESTSASNTEGLSAGAGTLDAGAGVLQSGIKTVGSGIASLNAGFAGTQVANGAPGLVEGSTALKDGAAKLASGAAVAAAGTSELAEGSVTLASGIQSAGTVVGQLETGAENLGAGMGMVKTYTQMVLEDYGYIAPAASQLAASAQNVADEASSLEDVSDLTESAEAVKNSAGEAAGQAAAAADSANSASTSVQEAQTAVDSVGNDTSGTDNALGVLYSISGSEEIPEDVQAAINEAIGNLESQQAADAATNDALACASASMVNAQTGVDATAASAEALGAAAGNVQEQAAALQTLAPDVHVDAQQLSEDAAVLGETMTATQQHVMALQTYETAVSDGLNGDGAENPGLIAGLQGLQAGFDGEDGLVNGANKITVGLNGNGTAAYPGLKAGTAAISDGLNAPGAGLKDGAATLNTGILRAADGVAQLNAGVNTGTAATDSLVAGAAKLKAGSSQLFTGVQTLDAGLVKLYAGSQQLADGSVTLVKGISAAKDGADQAASGAASAADGAGQVNDGTASLNTGLRTLQSGTGALVDGVQKLDDGADTLNKGMIEFDETGIQKLTKAFDGDIDGMLNKLNTMLDASKQYKSFSGISNDMDGSVKFIFISDADTK</sequence>
<reference evidence="3 4" key="1">
    <citation type="submission" date="2016-11" db="EMBL/GenBank/DDBJ databases">
        <authorList>
            <person name="Jaros S."/>
            <person name="Januszkiewicz K."/>
            <person name="Wedrychowicz H."/>
        </authorList>
    </citation>
    <scope>NUCLEOTIDE SEQUENCE [LARGE SCALE GENOMIC DNA]</scope>
    <source>
        <strain evidence="3 4">DSM 15480</strain>
    </source>
</reference>
<dbReference type="InterPro" id="IPR011049">
    <property type="entry name" value="Serralysin-like_metalloprot_C"/>
</dbReference>
<dbReference type="RefSeq" id="WP_073103695.1">
    <property type="nucleotide sequence ID" value="NZ_FQZY01000005.1"/>
</dbReference>
<feature type="signal peptide" evidence="2">
    <location>
        <begin position="1"/>
        <end position="32"/>
    </location>
</feature>
<feature type="chain" id="PRO_5012748316" evidence="2">
    <location>
        <begin position="33"/>
        <end position="993"/>
    </location>
</feature>
<dbReference type="Proteomes" id="UP000184301">
    <property type="component" value="Unassembled WGS sequence"/>
</dbReference>
<protein>
    <submittedName>
        <fullName evidence="3">Putative membrane protein</fullName>
    </submittedName>
</protein>
<dbReference type="EMBL" id="FQZY01000005">
    <property type="protein sequence ID" value="SHJ24632.1"/>
    <property type="molecule type" value="Genomic_DNA"/>
</dbReference>
<keyword evidence="4" id="KW-1185">Reference proteome</keyword>
<dbReference type="STRING" id="1121950.SAMN02745243_00108"/>
<dbReference type="NCBIfam" id="TIGR03057">
    <property type="entry name" value="xxxLxxG_by_4"/>
    <property type="match status" value="2"/>
</dbReference>
<gene>
    <name evidence="3" type="ORF">SAMN02745243_00108</name>
</gene>